<evidence type="ECO:0000313" key="3">
    <source>
        <dbReference type="Proteomes" id="UP001356095"/>
    </source>
</evidence>
<feature type="compositionally biased region" description="Low complexity" evidence="1">
    <location>
        <begin position="19"/>
        <end position="28"/>
    </location>
</feature>
<evidence type="ECO:0008006" key="4">
    <source>
        <dbReference type="Google" id="ProtNLM"/>
    </source>
</evidence>
<organism evidence="2 3">
    <name type="scientific">Nocardiopsis codii</name>
    <dbReference type="NCBI Taxonomy" id="3065942"/>
    <lineage>
        <taxon>Bacteria</taxon>
        <taxon>Bacillati</taxon>
        <taxon>Actinomycetota</taxon>
        <taxon>Actinomycetes</taxon>
        <taxon>Streptosporangiales</taxon>
        <taxon>Nocardiopsidaceae</taxon>
        <taxon>Nocardiopsis</taxon>
    </lineage>
</organism>
<dbReference type="SUPFAM" id="SSF51182">
    <property type="entry name" value="RmlC-like cupins"/>
    <property type="match status" value="1"/>
</dbReference>
<gene>
    <name evidence="2" type="ORF">Q8791_03430</name>
</gene>
<protein>
    <recommendedName>
        <fullName evidence="4">Cupin domain-containing protein</fullName>
    </recommendedName>
</protein>
<reference evidence="2 3" key="1">
    <citation type="submission" date="2023-08" db="EMBL/GenBank/DDBJ databases">
        <authorList>
            <person name="Girao M."/>
            <person name="Carvalho M.F."/>
        </authorList>
    </citation>
    <scope>NUCLEOTIDE SEQUENCE [LARGE SCALE GENOMIC DNA]</scope>
    <source>
        <strain evidence="2 3">CT-R113</strain>
    </source>
</reference>
<dbReference type="InterPro" id="IPR011051">
    <property type="entry name" value="RmlC_Cupin_sf"/>
</dbReference>
<name>A0ABU7K1Z8_9ACTN</name>
<dbReference type="EMBL" id="JAUZMY010000002">
    <property type="protein sequence ID" value="MEE2036272.1"/>
    <property type="molecule type" value="Genomic_DNA"/>
</dbReference>
<comment type="caution">
    <text evidence="2">The sequence shown here is derived from an EMBL/GenBank/DDBJ whole genome shotgun (WGS) entry which is preliminary data.</text>
</comment>
<feature type="region of interest" description="Disordered" evidence="1">
    <location>
        <begin position="19"/>
        <end position="42"/>
    </location>
</feature>
<proteinExistence type="predicted"/>
<dbReference type="Proteomes" id="UP001356095">
    <property type="component" value="Unassembled WGS sequence"/>
</dbReference>
<evidence type="ECO:0000256" key="1">
    <source>
        <dbReference type="SAM" id="MobiDB-lite"/>
    </source>
</evidence>
<sequence length="201" mass="20960">MPQRTLAATAVLPSADTSVTAATAPAARRPSEPRTVADGPVSLEGIGDVVDAGRPSGYAHLGERRLPTLGRLVAAARGAASSLRRPTLWPTRRGHWQPAPRAARRHANGRLRVTTVALEPNSFVSGPADHSARPHGMEVLYLVSGRAHLIASAPDGQMRSASELSEGRARVVGAHGGPSGRGHHFLVNTGDEVAVVVRVTA</sequence>
<dbReference type="RefSeq" id="WP_330090060.1">
    <property type="nucleotide sequence ID" value="NZ_JAUZMY010000002.1"/>
</dbReference>
<keyword evidence="3" id="KW-1185">Reference proteome</keyword>
<accession>A0ABU7K1Z8</accession>
<evidence type="ECO:0000313" key="2">
    <source>
        <dbReference type="EMBL" id="MEE2036272.1"/>
    </source>
</evidence>